<keyword evidence="2" id="KW-1185">Reference proteome</keyword>
<comment type="caution">
    <text evidence="1">The sequence shown here is derived from an EMBL/GenBank/DDBJ whole genome shotgun (WGS) entry which is preliminary data.</text>
</comment>
<sequence length="187" mass="20664">MFDALSVLHGWVLAGGSILAETYVPRLAVDTDDPRKLAAAALDAVGVDVTVSREREHDTEPSRSAELRPMDHASTLGRFLVAVLDAPLGEKAGRDVHVPEWIAATPFDTQLRWARTVVTLRGTQTNPRHGYRCQLKEECRPDEYYRDLGDRFATIVGDDDQVTVGAQTVRLKERAAALLDEVPHLPN</sequence>
<name>A0ABD6C490_9EURY</name>
<dbReference type="Proteomes" id="UP001597185">
    <property type="component" value="Unassembled WGS sequence"/>
</dbReference>
<evidence type="ECO:0000313" key="2">
    <source>
        <dbReference type="Proteomes" id="UP001597185"/>
    </source>
</evidence>
<accession>A0ABD6C490</accession>
<dbReference type="AlphaFoldDB" id="A0ABD6C490"/>
<proteinExistence type="predicted"/>
<protein>
    <submittedName>
        <fullName evidence="1">Uncharacterized protein</fullName>
    </submittedName>
</protein>
<organism evidence="1 2">
    <name type="scientific">Halorubrum laminariae</name>
    <dbReference type="NCBI Taxonomy" id="1433523"/>
    <lineage>
        <taxon>Archaea</taxon>
        <taxon>Methanobacteriati</taxon>
        <taxon>Methanobacteriota</taxon>
        <taxon>Stenosarchaea group</taxon>
        <taxon>Halobacteria</taxon>
        <taxon>Halobacteriales</taxon>
        <taxon>Haloferacaceae</taxon>
        <taxon>Halorubrum</taxon>
    </lineage>
</organism>
<dbReference type="RefSeq" id="WP_256418768.1">
    <property type="nucleotide sequence ID" value="NZ_JANHDL010000008.1"/>
</dbReference>
<dbReference type="EMBL" id="JBHUDB010000024">
    <property type="protein sequence ID" value="MFD1572146.1"/>
    <property type="molecule type" value="Genomic_DNA"/>
</dbReference>
<reference evidence="1 2" key="1">
    <citation type="journal article" date="2019" name="Int. J. Syst. Evol. Microbiol.">
        <title>The Global Catalogue of Microorganisms (GCM) 10K type strain sequencing project: providing services to taxonomists for standard genome sequencing and annotation.</title>
        <authorList>
            <consortium name="The Broad Institute Genomics Platform"/>
            <consortium name="The Broad Institute Genome Sequencing Center for Infectious Disease"/>
            <person name="Wu L."/>
            <person name="Ma J."/>
        </authorList>
    </citation>
    <scope>NUCLEOTIDE SEQUENCE [LARGE SCALE GENOMIC DNA]</scope>
    <source>
        <strain evidence="1 2">CGMCC 1.12689</strain>
    </source>
</reference>
<evidence type="ECO:0000313" key="1">
    <source>
        <dbReference type="EMBL" id="MFD1572146.1"/>
    </source>
</evidence>
<gene>
    <name evidence="1" type="ORF">ACFR9T_16445</name>
</gene>